<evidence type="ECO:0000256" key="1">
    <source>
        <dbReference type="ARBA" id="ARBA00009589"/>
    </source>
</evidence>
<dbReference type="PANTHER" id="PTHR12103">
    <property type="entry name" value="5'-NUCLEOTIDASE DOMAIN-CONTAINING"/>
    <property type="match status" value="1"/>
</dbReference>
<evidence type="ECO:0000256" key="3">
    <source>
        <dbReference type="ARBA" id="ARBA00022801"/>
    </source>
</evidence>
<name>F0WSG9_9STRA</name>
<feature type="binding site" evidence="6">
    <location>
        <position position="372"/>
    </location>
    <ligand>
        <name>Mg(2+)</name>
        <dbReference type="ChEBI" id="CHEBI:18420"/>
    </ligand>
</feature>
<feature type="binding site" evidence="6">
    <location>
        <position position="93"/>
    </location>
    <ligand>
        <name>Mg(2+)</name>
        <dbReference type="ChEBI" id="CHEBI:18420"/>
    </ligand>
</feature>
<protein>
    <submittedName>
        <fullName evidence="7">5'nucleotidase domaincontaining protein putative</fullName>
    </submittedName>
</protein>
<dbReference type="FunFam" id="3.40.50.1000:FF:000176">
    <property type="entry name" value="5'-nucleotidase domain-containing protein, putative"/>
    <property type="match status" value="1"/>
</dbReference>
<dbReference type="SUPFAM" id="SSF56784">
    <property type="entry name" value="HAD-like"/>
    <property type="match status" value="1"/>
</dbReference>
<keyword evidence="2 6" id="KW-0479">Metal-binding</keyword>
<feature type="active site" description="Proton donor" evidence="5">
    <location>
        <position position="95"/>
    </location>
</feature>
<dbReference type="InterPro" id="IPR023214">
    <property type="entry name" value="HAD_sf"/>
</dbReference>
<evidence type="ECO:0000256" key="2">
    <source>
        <dbReference type="ARBA" id="ARBA00022723"/>
    </source>
</evidence>
<dbReference type="AlphaFoldDB" id="F0WSG9"/>
<comment type="cofactor">
    <cofactor evidence="6">
        <name>Mg(2+)</name>
        <dbReference type="ChEBI" id="CHEBI:18420"/>
    </cofactor>
    <text evidence="6">Binds 1 Mg(2+) ion per subunit.</text>
</comment>
<dbReference type="InterPro" id="IPR036412">
    <property type="entry name" value="HAD-like_sf"/>
</dbReference>
<evidence type="ECO:0000256" key="6">
    <source>
        <dbReference type="PIRSR" id="PIRSR017434-2"/>
    </source>
</evidence>
<sequence>MSSVLLRCKFLSALPKSFRFQSSYTNEKNAAFELVSNLRATISPDNTYLQQCATELKQVFHSFQPSENPKIGANEVFVNNHLRWREIDVVGFDYDYTLCHYTRELQYLIYEMARDFMVNKLRYPEGISKNTFDPCFAIRGLTIDKERGLLCKISSHQKLCYRSVFRGRQRLSREEIIKLYGGSRHISVAYRATRMDPLNDLFSVSHACLFADIVQYLRDHEIEYEPIAIVEDVGAAIQQVHLTGHMHRIVAQNVAAYVEPNAVLRPFLERLRSNGKKLFLCTNSSFPYVDAGLRYMVGDNWQQLFDVVLVSARKPNFYTRQRAFRVLDAKRKQVQWQAVRSLEQGQIYTQGSVRQLMNLTDWVGNRVLYIGDSLFSDLVEPSRINGWRTGAIIRELEDEINVQRSPSYQFLAFQISAIEEMLRKIHYERHADDNEESRRFVSRLVDFHPDIQHQLEDLIHPTFGSVFRAESYPSQFAFFVQRYVDIYAARLENLAEYPEGHTFYPERLSLPHEHRIVKSTNFLY</sequence>
<dbReference type="NCBIfam" id="TIGR02244">
    <property type="entry name" value="HAD-IG-Ncltidse"/>
    <property type="match status" value="1"/>
</dbReference>
<keyword evidence="4 6" id="KW-0460">Magnesium</keyword>
<reference evidence="7" key="1">
    <citation type="journal article" date="2011" name="PLoS Biol.">
        <title>Gene gain and loss during evolution of obligate parasitism in the white rust pathogen of Arabidopsis thaliana.</title>
        <authorList>
            <person name="Kemen E."/>
            <person name="Gardiner A."/>
            <person name="Schultz-Larsen T."/>
            <person name="Kemen A.C."/>
            <person name="Balmuth A.L."/>
            <person name="Robert-Seilaniantz A."/>
            <person name="Bailey K."/>
            <person name="Holub E."/>
            <person name="Studholme D.J."/>
            <person name="Maclean D."/>
            <person name="Jones J.D."/>
        </authorList>
    </citation>
    <scope>NUCLEOTIDE SEQUENCE</scope>
</reference>
<dbReference type="GO" id="GO:0008253">
    <property type="term" value="F:5'-nucleotidase activity"/>
    <property type="evidence" value="ECO:0007669"/>
    <property type="project" value="TreeGrafter"/>
</dbReference>
<dbReference type="HOGENOM" id="CLU_017845_5_1_1"/>
<proteinExistence type="inferred from homology"/>
<dbReference type="PANTHER" id="PTHR12103:SF12">
    <property type="entry name" value="FI20020P1"/>
    <property type="match status" value="1"/>
</dbReference>
<dbReference type="GO" id="GO:0046872">
    <property type="term" value="F:metal ion binding"/>
    <property type="evidence" value="ECO:0007669"/>
    <property type="project" value="UniProtKB-KW"/>
</dbReference>
<gene>
    <name evidence="7" type="primary">AlNc14C232G9311</name>
    <name evidence="7" type="ORF">ALNC14_104350</name>
</gene>
<feature type="binding site" evidence="6">
    <location>
        <position position="95"/>
    </location>
    <ligand>
        <name>GMP</name>
        <dbReference type="ChEBI" id="CHEBI:58115"/>
    </ligand>
</feature>
<keyword evidence="3" id="KW-0378">Hydrolase</keyword>
<comment type="similarity">
    <text evidence="1">Belongs to the 5'(3')-deoxyribonucleotidase family.</text>
</comment>
<dbReference type="InterPro" id="IPR016695">
    <property type="entry name" value="Pur_nucleotidase"/>
</dbReference>
<evidence type="ECO:0000256" key="5">
    <source>
        <dbReference type="PIRSR" id="PIRSR017434-1"/>
    </source>
</evidence>
<evidence type="ECO:0000313" key="7">
    <source>
        <dbReference type="EMBL" id="CCA24291.1"/>
    </source>
</evidence>
<organism evidence="7">
    <name type="scientific">Albugo laibachii Nc14</name>
    <dbReference type="NCBI Taxonomy" id="890382"/>
    <lineage>
        <taxon>Eukaryota</taxon>
        <taxon>Sar</taxon>
        <taxon>Stramenopiles</taxon>
        <taxon>Oomycota</taxon>
        <taxon>Peronosporomycetes</taxon>
        <taxon>Albuginales</taxon>
        <taxon>Albuginaceae</taxon>
        <taxon>Albugo</taxon>
    </lineage>
</organism>
<dbReference type="Gene3D" id="3.40.50.1000">
    <property type="entry name" value="HAD superfamily/HAD-like"/>
    <property type="match status" value="1"/>
</dbReference>
<reference evidence="7" key="2">
    <citation type="submission" date="2011-02" db="EMBL/GenBank/DDBJ databases">
        <authorList>
            <person name="MacLean D."/>
        </authorList>
    </citation>
    <scope>NUCLEOTIDE SEQUENCE</scope>
</reference>
<accession>F0WSG9</accession>
<feature type="active site" description="Nucleophile" evidence="5">
    <location>
        <position position="93"/>
    </location>
</feature>
<dbReference type="InterPro" id="IPR008380">
    <property type="entry name" value="HAD-SF_hydro_IG_5-nucl"/>
</dbReference>
<dbReference type="PIRSF" id="PIRSF017434">
    <property type="entry name" value="Purine_5'-nucleotidase"/>
    <property type="match status" value="1"/>
</dbReference>
<evidence type="ECO:0000256" key="4">
    <source>
        <dbReference type="ARBA" id="ARBA00022842"/>
    </source>
</evidence>
<dbReference type="EMBL" id="FR824277">
    <property type="protein sequence ID" value="CCA24291.1"/>
    <property type="molecule type" value="Genomic_DNA"/>
</dbReference>
<dbReference type="Pfam" id="PF05761">
    <property type="entry name" value="5_nucleotid"/>
    <property type="match status" value="1"/>
</dbReference>